<dbReference type="Pfam" id="PF14424">
    <property type="entry name" value="Toxin-deaminase"/>
    <property type="match status" value="1"/>
</dbReference>
<dbReference type="Proteomes" id="UP001372526">
    <property type="component" value="Unassembled WGS sequence"/>
</dbReference>
<dbReference type="RefSeq" id="WP_336473774.1">
    <property type="nucleotide sequence ID" value="NZ_JBAWSX010000014.1"/>
</dbReference>
<keyword evidence="2" id="KW-1185">Reference proteome</keyword>
<sequence>MLRAQNPSFLFFCMFKIRPTGGSGARFPTRIVNPETEGHILDKVSEARGGLSNRFKETGNFAYAEVDVIGINKSEFYSHSGIHDPAKKIPGTENFSFKPENPIFKATEAPNSNGGKPYLRDADTEYKILNDIANQLGDNVNAQGRIKLFTEKDTCSSCNGVINHFKIKYPKIEIKVVHNNGNMISP</sequence>
<comment type="caution">
    <text evidence="1">The sequence shown here is derived from an EMBL/GenBank/DDBJ whole genome shotgun (WGS) entry which is preliminary data.</text>
</comment>
<dbReference type="InterPro" id="IPR032721">
    <property type="entry name" value="Toxin-deaminase"/>
</dbReference>
<protein>
    <submittedName>
        <fullName evidence="1">Deaminase domain-containing protein</fullName>
    </submittedName>
</protein>
<gene>
    <name evidence="1" type="ORF">WAZ07_19595</name>
</gene>
<reference evidence="1 2" key="1">
    <citation type="submission" date="2024-01" db="EMBL/GenBank/DDBJ databases">
        <title>Seven novel Bacillus-like species.</title>
        <authorList>
            <person name="Liu G."/>
        </authorList>
    </citation>
    <scope>NUCLEOTIDE SEQUENCE [LARGE SCALE GENOMIC DNA]</scope>
    <source>
        <strain evidence="1 2">FJAT-51639</strain>
    </source>
</reference>
<accession>A0ABU8FL76</accession>
<evidence type="ECO:0000313" key="2">
    <source>
        <dbReference type="Proteomes" id="UP001372526"/>
    </source>
</evidence>
<evidence type="ECO:0000313" key="1">
    <source>
        <dbReference type="EMBL" id="MEI4803430.1"/>
    </source>
</evidence>
<name>A0ABU8FL76_9BACI</name>
<organism evidence="1 2">
    <name type="scientific">Bacillus bruguierae</name>
    <dbReference type="NCBI Taxonomy" id="3127667"/>
    <lineage>
        <taxon>Bacteria</taxon>
        <taxon>Bacillati</taxon>
        <taxon>Bacillota</taxon>
        <taxon>Bacilli</taxon>
        <taxon>Bacillales</taxon>
        <taxon>Bacillaceae</taxon>
        <taxon>Bacillus</taxon>
    </lineage>
</organism>
<dbReference type="EMBL" id="JBAWSX010000014">
    <property type="protein sequence ID" value="MEI4803430.1"/>
    <property type="molecule type" value="Genomic_DNA"/>
</dbReference>
<proteinExistence type="predicted"/>